<dbReference type="Proteomes" id="UP000008810">
    <property type="component" value="Chromosome 3"/>
</dbReference>
<gene>
    <name evidence="2" type="ORF">BRADI_3g40672v3</name>
</gene>
<feature type="region of interest" description="Disordered" evidence="1">
    <location>
        <begin position="1"/>
        <end position="82"/>
    </location>
</feature>
<feature type="compositionally biased region" description="Basic residues" evidence="1">
    <location>
        <begin position="57"/>
        <end position="76"/>
    </location>
</feature>
<evidence type="ECO:0000313" key="4">
    <source>
        <dbReference type="Proteomes" id="UP000008810"/>
    </source>
</evidence>
<dbReference type="InParanoid" id="A0A2K2D2D3"/>
<feature type="compositionally biased region" description="Basic and acidic residues" evidence="1">
    <location>
        <begin position="37"/>
        <end position="47"/>
    </location>
</feature>
<evidence type="ECO:0000256" key="1">
    <source>
        <dbReference type="SAM" id="MobiDB-lite"/>
    </source>
</evidence>
<keyword evidence="4" id="KW-1185">Reference proteome</keyword>
<feature type="region of interest" description="Disordered" evidence="1">
    <location>
        <begin position="124"/>
        <end position="180"/>
    </location>
</feature>
<dbReference type="EMBL" id="CM000882">
    <property type="protein sequence ID" value="PNT68439.1"/>
    <property type="molecule type" value="Genomic_DNA"/>
</dbReference>
<protein>
    <submittedName>
        <fullName evidence="2 3">Uncharacterized protein</fullName>
    </submittedName>
</protein>
<accession>A0A2K2D2D3</accession>
<evidence type="ECO:0000313" key="2">
    <source>
        <dbReference type="EMBL" id="PNT68439.1"/>
    </source>
</evidence>
<sequence>MAPMDCVLLRSRSVGAAPGPAGDEARRRADPLLGRQGRREDGGEVARDAVVAEPPLRPRRRRPRPRGLPRRRRALGRRPQLALLRRRRPRLRLLRVRRRRRRRGRRLRLLLLLLRHGHRPQEFRVRRRRRLPRPEASSGAANSAGLDQDRESRRPGGGDLLGWGRRRDQERKRRIKSRRR</sequence>
<evidence type="ECO:0000313" key="3">
    <source>
        <dbReference type="EnsemblPlants" id="PNT68439"/>
    </source>
</evidence>
<dbReference type="Gramene" id="PNT68439">
    <property type="protein sequence ID" value="PNT68439"/>
    <property type="gene ID" value="BRADI_3g40672v3"/>
</dbReference>
<reference evidence="2 3" key="1">
    <citation type="journal article" date="2010" name="Nature">
        <title>Genome sequencing and analysis of the model grass Brachypodium distachyon.</title>
        <authorList>
            <consortium name="International Brachypodium Initiative"/>
        </authorList>
    </citation>
    <scope>NUCLEOTIDE SEQUENCE [LARGE SCALE GENOMIC DNA]</scope>
    <source>
        <strain evidence="2 3">Bd21</strain>
    </source>
</reference>
<proteinExistence type="predicted"/>
<dbReference type="AlphaFoldDB" id="A0A2K2D2D3"/>
<feature type="compositionally biased region" description="Basic and acidic residues" evidence="1">
    <location>
        <begin position="147"/>
        <end position="156"/>
    </location>
</feature>
<reference evidence="3" key="3">
    <citation type="submission" date="2018-08" db="UniProtKB">
        <authorList>
            <consortium name="EnsemblPlants"/>
        </authorList>
    </citation>
    <scope>IDENTIFICATION</scope>
    <source>
        <strain evidence="3">cv. Bd21</strain>
    </source>
</reference>
<name>A0A2K2D2D3_BRADI</name>
<dbReference type="EnsemblPlants" id="PNT68439">
    <property type="protein sequence ID" value="PNT68439"/>
    <property type="gene ID" value="BRADI_3g40672v3"/>
</dbReference>
<reference evidence="2" key="2">
    <citation type="submission" date="2017-06" db="EMBL/GenBank/DDBJ databases">
        <title>WGS assembly of Brachypodium distachyon.</title>
        <authorList>
            <consortium name="The International Brachypodium Initiative"/>
            <person name="Lucas S."/>
            <person name="Harmon-Smith M."/>
            <person name="Lail K."/>
            <person name="Tice H."/>
            <person name="Grimwood J."/>
            <person name="Bruce D."/>
            <person name="Barry K."/>
            <person name="Shu S."/>
            <person name="Lindquist E."/>
            <person name="Wang M."/>
            <person name="Pitluck S."/>
            <person name="Vogel J.P."/>
            <person name="Garvin D.F."/>
            <person name="Mockler T.C."/>
            <person name="Schmutz J."/>
            <person name="Rokhsar D."/>
            <person name="Bevan M.W."/>
        </authorList>
    </citation>
    <scope>NUCLEOTIDE SEQUENCE</scope>
    <source>
        <strain evidence="2">Bd21</strain>
    </source>
</reference>
<organism evidence="2">
    <name type="scientific">Brachypodium distachyon</name>
    <name type="common">Purple false brome</name>
    <name type="synonym">Trachynia distachya</name>
    <dbReference type="NCBI Taxonomy" id="15368"/>
    <lineage>
        <taxon>Eukaryota</taxon>
        <taxon>Viridiplantae</taxon>
        <taxon>Streptophyta</taxon>
        <taxon>Embryophyta</taxon>
        <taxon>Tracheophyta</taxon>
        <taxon>Spermatophyta</taxon>
        <taxon>Magnoliopsida</taxon>
        <taxon>Liliopsida</taxon>
        <taxon>Poales</taxon>
        <taxon>Poaceae</taxon>
        <taxon>BOP clade</taxon>
        <taxon>Pooideae</taxon>
        <taxon>Stipodae</taxon>
        <taxon>Brachypodieae</taxon>
        <taxon>Brachypodium</taxon>
    </lineage>
</organism>